<comment type="caution">
    <text evidence="2">The sequence shown here is derived from an EMBL/GenBank/DDBJ whole genome shotgun (WGS) entry which is preliminary data.</text>
</comment>
<dbReference type="InterPro" id="IPR015797">
    <property type="entry name" value="NUDIX_hydrolase-like_dom_sf"/>
</dbReference>
<dbReference type="RefSeq" id="WP_312863328.1">
    <property type="nucleotide sequence ID" value="NZ_BAAAYY010000019.1"/>
</dbReference>
<gene>
    <name evidence="2" type="ORF">HDA32_005178</name>
</gene>
<protein>
    <submittedName>
        <fullName evidence="2">8-oxo-dGTP pyrophosphatase MutT (NUDIX family)</fullName>
    </submittedName>
</protein>
<organism evidence="2 3">
    <name type="scientific">Spinactinospora alkalitolerans</name>
    <dbReference type="NCBI Taxonomy" id="687207"/>
    <lineage>
        <taxon>Bacteria</taxon>
        <taxon>Bacillati</taxon>
        <taxon>Actinomycetota</taxon>
        <taxon>Actinomycetes</taxon>
        <taxon>Streptosporangiales</taxon>
        <taxon>Nocardiopsidaceae</taxon>
        <taxon>Spinactinospora</taxon>
    </lineage>
</organism>
<evidence type="ECO:0000313" key="3">
    <source>
        <dbReference type="Proteomes" id="UP000589036"/>
    </source>
</evidence>
<dbReference type="InterPro" id="IPR000086">
    <property type="entry name" value="NUDIX_hydrolase_dom"/>
</dbReference>
<dbReference type="PROSITE" id="PS51462">
    <property type="entry name" value="NUDIX"/>
    <property type="match status" value="1"/>
</dbReference>
<evidence type="ECO:0000259" key="1">
    <source>
        <dbReference type="PROSITE" id="PS51462"/>
    </source>
</evidence>
<dbReference type="Pfam" id="PF00293">
    <property type="entry name" value="NUDIX"/>
    <property type="match status" value="1"/>
</dbReference>
<accession>A0A852U1F8</accession>
<name>A0A852U1F8_9ACTN</name>
<dbReference type="Gene3D" id="3.90.79.10">
    <property type="entry name" value="Nucleoside Triphosphate Pyrophosphohydrolase"/>
    <property type="match status" value="1"/>
</dbReference>
<dbReference type="Proteomes" id="UP000589036">
    <property type="component" value="Unassembled WGS sequence"/>
</dbReference>
<proteinExistence type="predicted"/>
<dbReference type="SUPFAM" id="SSF55811">
    <property type="entry name" value="Nudix"/>
    <property type="match status" value="1"/>
</dbReference>
<dbReference type="EMBL" id="JACCCC010000001">
    <property type="protein sequence ID" value="NYE50058.1"/>
    <property type="molecule type" value="Genomic_DNA"/>
</dbReference>
<reference evidence="2 3" key="1">
    <citation type="submission" date="2020-07" db="EMBL/GenBank/DDBJ databases">
        <title>Sequencing the genomes of 1000 actinobacteria strains.</title>
        <authorList>
            <person name="Klenk H.-P."/>
        </authorList>
    </citation>
    <scope>NUCLEOTIDE SEQUENCE [LARGE SCALE GENOMIC DNA]</scope>
    <source>
        <strain evidence="2 3">CXB654</strain>
    </source>
</reference>
<evidence type="ECO:0000313" key="2">
    <source>
        <dbReference type="EMBL" id="NYE50058.1"/>
    </source>
</evidence>
<keyword evidence="3" id="KW-1185">Reference proteome</keyword>
<dbReference type="AlphaFoldDB" id="A0A852U1F8"/>
<feature type="domain" description="Nudix hydrolase" evidence="1">
    <location>
        <begin position="1"/>
        <end position="116"/>
    </location>
</feature>
<sequence>MVIRDERGLLLRNERQEWELPGGKTDLGETSQECVAREIEKETAWPVMVGPIPDSWMYHIDAVDRRVFIITYGCRTTARAPVRVSHEHKEAALVGRDKIDGLVMPEGYKHSVRAWFDHPLR</sequence>